<feature type="compositionally biased region" description="Low complexity" evidence="1">
    <location>
        <begin position="111"/>
        <end position="124"/>
    </location>
</feature>
<protein>
    <submittedName>
        <fullName evidence="2">Uncharacterized protein</fullName>
    </submittedName>
</protein>
<feature type="compositionally biased region" description="Low complexity" evidence="1">
    <location>
        <begin position="1"/>
        <end position="15"/>
    </location>
</feature>
<reference evidence="2" key="1">
    <citation type="journal article" date="2021" name="Nat. Commun.">
        <title>Genetic determinants of endophytism in the Arabidopsis root mycobiome.</title>
        <authorList>
            <person name="Mesny F."/>
            <person name="Miyauchi S."/>
            <person name="Thiergart T."/>
            <person name="Pickel B."/>
            <person name="Atanasova L."/>
            <person name="Karlsson M."/>
            <person name="Huettel B."/>
            <person name="Barry K.W."/>
            <person name="Haridas S."/>
            <person name="Chen C."/>
            <person name="Bauer D."/>
            <person name="Andreopoulos W."/>
            <person name="Pangilinan J."/>
            <person name="LaButti K."/>
            <person name="Riley R."/>
            <person name="Lipzen A."/>
            <person name="Clum A."/>
            <person name="Drula E."/>
            <person name="Henrissat B."/>
            <person name="Kohler A."/>
            <person name="Grigoriev I.V."/>
            <person name="Martin F.M."/>
            <person name="Hacquard S."/>
        </authorList>
    </citation>
    <scope>NUCLEOTIDE SEQUENCE</scope>
    <source>
        <strain evidence="2">MPI-CAGE-AT-0016</strain>
    </source>
</reference>
<feature type="compositionally biased region" description="Low complexity" evidence="1">
    <location>
        <begin position="1046"/>
        <end position="1071"/>
    </location>
</feature>
<feature type="compositionally biased region" description="Polar residues" evidence="1">
    <location>
        <begin position="73"/>
        <end position="96"/>
    </location>
</feature>
<feature type="compositionally biased region" description="Low complexity" evidence="1">
    <location>
        <begin position="436"/>
        <end position="450"/>
    </location>
</feature>
<feature type="compositionally biased region" description="Low complexity" evidence="1">
    <location>
        <begin position="336"/>
        <end position="348"/>
    </location>
</feature>
<feature type="compositionally biased region" description="Basic and acidic residues" evidence="1">
    <location>
        <begin position="602"/>
        <end position="613"/>
    </location>
</feature>
<feature type="compositionally biased region" description="Polar residues" evidence="1">
    <location>
        <begin position="817"/>
        <end position="841"/>
    </location>
</feature>
<feature type="compositionally biased region" description="Low complexity" evidence="1">
    <location>
        <begin position="197"/>
        <end position="220"/>
    </location>
</feature>
<evidence type="ECO:0000313" key="2">
    <source>
        <dbReference type="EMBL" id="KAH7354382.1"/>
    </source>
</evidence>
<feature type="region of interest" description="Disordered" evidence="1">
    <location>
        <begin position="1"/>
        <end position="545"/>
    </location>
</feature>
<organism evidence="2 3">
    <name type="scientific">Plectosphaerella cucumerina</name>
    <dbReference type="NCBI Taxonomy" id="40658"/>
    <lineage>
        <taxon>Eukaryota</taxon>
        <taxon>Fungi</taxon>
        <taxon>Dikarya</taxon>
        <taxon>Ascomycota</taxon>
        <taxon>Pezizomycotina</taxon>
        <taxon>Sordariomycetes</taxon>
        <taxon>Hypocreomycetidae</taxon>
        <taxon>Glomerellales</taxon>
        <taxon>Plectosphaerellaceae</taxon>
        <taxon>Plectosphaerella</taxon>
    </lineage>
</organism>
<feature type="region of interest" description="Disordered" evidence="1">
    <location>
        <begin position="814"/>
        <end position="848"/>
    </location>
</feature>
<feature type="compositionally biased region" description="Polar residues" evidence="1">
    <location>
        <begin position="969"/>
        <end position="986"/>
    </location>
</feature>
<proteinExistence type="predicted"/>
<feature type="compositionally biased region" description="Basic and acidic residues" evidence="1">
    <location>
        <begin position="168"/>
        <end position="178"/>
    </location>
</feature>
<feature type="compositionally biased region" description="Basic and acidic residues" evidence="1">
    <location>
        <begin position="933"/>
        <end position="942"/>
    </location>
</feature>
<feature type="compositionally biased region" description="Basic and acidic residues" evidence="1">
    <location>
        <begin position="482"/>
        <end position="497"/>
    </location>
</feature>
<feature type="compositionally biased region" description="Polar residues" evidence="1">
    <location>
        <begin position="37"/>
        <end position="47"/>
    </location>
</feature>
<feature type="region of interest" description="Disordered" evidence="1">
    <location>
        <begin position="579"/>
        <end position="626"/>
    </location>
</feature>
<feature type="compositionally biased region" description="Polar residues" evidence="1">
    <location>
        <begin position="266"/>
        <end position="278"/>
    </location>
</feature>
<comment type="caution">
    <text evidence="2">The sequence shown here is derived from an EMBL/GenBank/DDBJ whole genome shotgun (WGS) entry which is preliminary data.</text>
</comment>
<dbReference type="Proteomes" id="UP000813385">
    <property type="component" value="Unassembled WGS sequence"/>
</dbReference>
<feature type="compositionally biased region" description="Basic and acidic residues" evidence="1">
    <location>
        <begin position="1014"/>
        <end position="1038"/>
    </location>
</feature>
<feature type="compositionally biased region" description="Polar residues" evidence="1">
    <location>
        <begin position="186"/>
        <end position="196"/>
    </location>
</feature>
<keyword evidence="3" id="KW-1185">Reference proteome</keyword>
<feature type="compositionally biased region" description="Low complexity" evidence="1">
    <location>
        <begin position="228"/>
        <end position="239"/>
    </location>
</feature>
<sequence>MSASDSPSSSAQTSPYHTHRQNHNSSKLPAFRFADLQNKQQSLSLPSPQYHHQQQHQHSGSAAPSPTTPGSPNQSRAIAQNGNSSPQQDPLNSGEHNGSGPVASARRPHRSVSSTGSASSGSGSDLEAAHQQNSPRYHAIGDNSPRLTTHQAQPPIHRHQPEQQSQHRHLDHDHDTDQPPRASPRTRASTFQDARSPTTTAPAPAPAPAKTTTTRPASFPDSPPPLDAPTATAATTSTRLQHRRAPASSRGSNGSESASGAHFLTSRRQTSLDSNGDATTKEWAQGQRELILPKSLATQASSPTDEKRQPTRSRPPLSFRKPSNTPAPSVRVAPIRSFRSSGSRRSFGLDMNSSPIHAGDSSGDDYGDPNHRDRTLRALEGRSDDETMQTTTTTAAMSRRDAAAAAAAAAAQDADDTTGDVFMKIARQEGSAPRSGADANTGAAAADHTNPMSRVTRSSHRRPLSTNIPSSYRPASPQRPRRLSDQESTRSRTRQLDDDASTDIVGHVPYRGLKEKAASAHPGEDLRPLRLGSRASPITPRSQAFHDNGAEISSYARRRTSITDSNGPYSAARTPAAYRHSTLNYSQPRTFNSSPLAPRTAEPPRQDYHHPEGTESTASTTAPSTVWDELDEIKSRIHRLELTGKLPSTSSAAMHKALDERPPTATNTTVSTSPKQAPGGAMLLNDASSTTSSQKETQQPLLVSALGRSKGVLSDEVNQALENAANDAVALLAMMGTAGMPGPISSGASTIGAGGTLTDRQLRRRAEGICRSLTELVIQLNGEAAASQVKTVTVQSPGPRNDGTPTTPTLTKAFPTLQGSGHQRRGSVTTTEPAERTNSIPSPRAMSKLEERRNTMLNSSALPTPRFAPAPSTPLLSTPAASGALGRKSSLLINRTRRAATEEPEDGRRSSMMLRTRRAGTEEPDEGRTTSLLRDRKTAHDLDSDDIQFRPPSRAATDVNAFRAVSHQHPPSYQSQDASAAGTSSLPRRRVGSSMLGSRLASPSSFGSALSGRRFLDRSATEREGNSVADKLAEERGQRHVSQGPSSLLSRTTSLLRRPNRESTSTNSSTSAQVGGYR</sequence>
<name>A0A8K0X0U1_9PEZI</name>
<feature type="compositionally biased region" description="Low complexity" evidence="1">
    <location>
        <begin position="388"/>
        <end position="412"/>
    </location>
</feature>
<feature type="compositionally biased region" description="Basic and acidic residues" evidence="1">
    <location>
        <begin position="512"/>
        <end position="528"/>
    </location>
</feature>
<evidence type="ECO:0000313" key="3">
    <source>
        <dbReference type="Proteomes" id="UP000813385"/>
    </source>
</evidence>
<evidence type="ECO:0000256" key="1">
    <source>
        <dbReference type="SAM" id="MobiDB-lite"/>
    </source>
</evidence>
<gene>
    <name evidence="2" type="ORF">B0T11DRAFT_332226</name>
</gene>
<feature type="region of interest" description="Disordered" evidence="1">
    <location>
        <begin position="878"/>
        <end position="952"/>
    </location>
</feature>
<feature type="region of interest" description="Disordered" evidence="1">
    <location>
        <begin position="966"/>
        <end position="1078"/>
    </location>
</feature>
<feature type="compositionally biased region" description="Low complexity" evidence="1">
    <location>
        <begin position="614"/>
        <end position="625"/>
    </location>
</feature>
<dbReference type="EMBL" id="JAGPXD010000005">
    <property type="protein sequence ID" value="KAH7354382.1"/>
    <property type="molecule type" value="Genomic_DNA"/>
</dbReference>
<feature type="compositionally biased region" description="Polar residues" evidence="1">
    <location>
        <begin position="664"/>
        <end position="675"/>
    </location>
</feature>
<accession>A0A8K0X0U1</accession>
<feature type="compositionally biased region" description="Basic and acidic residues" evidence="1">
    <location>
        <begin position="368"/>
        <end position="385"/>
    </location>
</feature>
<dbReference type="AlphaFoldDB" id="A0A8K0X0U1"/>
<feature type="region of interest" description="Disordered" evidence="1">
    <location>
        <begin position="790"/>
        <end position="809"/>
    </location>
</feature>
<dbReference type="OrthoDB" id="5369729at2759"/>
<feature type="region of interest" description="Disordered" evidence="1">
    <location>
        <begin position="646"/>
        <end position="679"/>
    </location>
</feature>
<feature type="compositionally biased region" description="Low complexity" evidence="1">
    <location>
        <begin position="56"/>
        <end position="72"/>
    </location>
</feature>
<feature type="compositionally biased region" description="Low complexity" evidence="1">
    <location>
        <begin position="247"/>
        <end position="261"/>
    </location>
</feature>
<feature type="compositionally biased region" description="Polar residues" evidence="1">
    <location>
        <begin position="581"/>
        <end position="595"/>
    </location>
</feature>